<dbReference type="PANTHER" id="PTHR33592">
    <property type="entry name" value="TRANSMEMBRANE PROTEIN"/>
    <property type="match status" value="1"/>
</dbReference>
<evidence type="ECO:0000313" key="2">
    <source>
        <dbReference type="Proteomes" id="UP000291084"/>
    </source>
</evidence>
<sequence length="117" mass="12819">MFHNNLSCFLSKQKKDRNMMKVLMKLMFAVVVVGTVVEVVPSVGGRVLKMKEEGGVVSVYDKGPVPPSGPSTCTYIPGTGGTNCPPVKEINIFPQNTHQPNYHPRLLLPFPVATDQH</sequence>
<organism evidence="1 2">
    <name type="scientific">Vigna angularis var. angularis</name>
    <dbReference type="NCBI Taxonomy" id="157739"/>
    <lineage>
        <taxon>Eukaryota</taxon>
        <taxon>Viridiplantae</taxon>
        <taxon>Streptophyta</taxon>
        <taxon>Embryophyta</taxon>
        <taxon>Tracheophyta</taxon>
        <taxon>Spermatophyta</taxon>
        <taxon>Magnoliopsida</taxon>
        <taxon>eudicotyledons</taxon>
        <taxon>Gunneridae</taxon>
        <taxon>Pentapetalae</taxon>
        <taxon>rosids</taxon>
        <taxon>fabids</taxon>
        <taxon>Fabales</taxon>
        <taxon>Fabaceae</taxon>
        <taxon>Papilionoideae</taxon>
        <taxon>50 kb inversion clade</taxon>
        <taxon>NPAAA clade</taxon>
        <taxon>indigoferoid/millettioid clade</taxon>
        <taxon>Phaseoleae</taxon>
        <taxon>Vigna</taxon>
    </lineage>
</organism>
<gene>
    <name evidence="1" type="primary">Vigan.08G133000</name>
    <name evidence="1" type="ORF">VIGAN_08133000</name>
</gene>
<dbReference type="AlphaFoldDB" id="A0A0S3SPB6"/>
<dbReference type="Proteomes" id="UP000291084">
    <property type="component" value="Chromosome 8"/>
</dbReference>
<evidence type="ECO:0000313" key="1">
    <source>
        <dbReference type="EMBL" id="BAT94707.1"/>
    </source>
</evidence>
<dbReference type="PANTHER" id="PTHR33592:SF5">
    <property type="entry name" value="TRANSMEMBRANE PROTEIN"/>
    <property type="match status" value="1"/>
</dbReference>
<accession>A0A0S3SPB6</accession>
<name>A0A0S3SPB6_PHAAN</name>
<reference evidence="1 2" key="1">
    <citation type="journal article" date="2015" name="Sci. Rep.">
        <title>The power of single molecule real-time sequencing technology in the de novo assembly of a eukaryotic genome.</title>
        <authorList>
            <person name="Sakai H."/>
            <person name="Naito K."/>
            <person name="Ogiso-Tanaka E."/>
            <person name="Takahashi Y."/>
            <person name="Iseki K."/>
            <person name="Muto C."/>
            <person name="Satou K."/>
            <person name="Teruya K."/>
            <person name="Shiroma A."/>
            <person name="Shimoji M."/>
            <person name="Hirano T."/>
            <person name="Itoh T."/>
            <person name="Kaga A."/>
            <person name="Tomooka N."/>
        </authorList>
    </citation>
    <scope>NUCLEOTIDE SEQUENCE [LARGE SCALE GENOMIC DNA]</scope>
    <source>
        <strain evidence="2">cv. Shumari</strain>
    </source>
</reference>
<keyword evidence="2" id="KW-1185">Reference proteome</keyword>
<dbReference type="EMBL" id="AP015041">
    <property type="protein sequence ID" value="BAT94707.1"/>
    <property type="molecule type" value="Genomic_DNA"/>
</dbReference>
<protein>
    <submittedName>
        <fullName evidence="1">Uncharacterized protein</fullName>
    </submittedName>
</protein>
<proteinExistence type="predicted"/>